<dbReference type="EMBL" id="CAJZ01000156">
    <property type="protein sequence ID" value="CCI83839.1"/>
    <property type="molecule type" value="Genomic_DNA"/>
</dbReference>
<evidence type="ECO:0000313" key="8">
    <source>
        <dbReference type="Proteomes" id="UP000011016"/>
    </source>
</evidence>
<evidence type="ECO:0000256" key="2">
    <source>
        <dbReference type="ARBA" id="ARBA00022741"/>
    </source>
</evidence>
<comment type="function">
    <text evidence="5">ATP-dependent carboxylate-amine ligase which exhibits weak glutamate--cysteine ligase activity.</text>
</comment>
<dbReference type="PANTHER" id="PTHR36510">
    <property type="entry name" value="GLUTAMATE--CYSTEINE LIGASE 2-RELATED"/>
    <property type="match status" value="1"/>
</dbReference>
<dbReference type="InterPro" id="IPR014746">
    <property type="entry name" value="Gln_synth/guanido_kin_cat_dom"/>
</dbReference>
<dbReference type="NCBIfam" id="TIGR02050">
    <property type="entry name" value="gshA_cyan_rel"/>
    <property type="match status" value="1"/>
</dbReference>
<dbReference type="HAMAP" id="MF_01609">
    <property type="entry name" value="Glu_cys_ligase_2"/>
    <property type="match status" value="1"/>
</dbReference>
<name>I7LCC8_9CORY</name>
<evidence type="ECO:0000256" key="4">
    <source>
        <dbReference type="ARBA" id="ARBA00048819"/>
    </source>
</evidence>
<dbReference type="Proteomes" id="UP000011016">
    <property type="component" value="Unassembled WGS sequence"/>
</dbReference>
<comment type="similarity">
    <text evidence="5">Belongs to the glutamate--cysteine ligase type 2 family. YbdK subfamily.</text>
</comment>
<sequence length="470" mass="52107">MPPSGRSVTFPRSASGSPRPPSSSPRATPPPRTRPAGSPTRSAGWPGRTTAPSTRPCAAPRTSRWCSRARARAGPVRRVFFVETGRGRAVAVMADTETPRHAFNRSPKPTIGVEWEIALLDPETRDLVPRAAEIIEDASRRDPAIHLEPEFLQNTVEIVTGVHDTAPQAVGELERAAAVVRAAAKDRGLSLWSAGSHPFSDFRKNPVSGKSSYKEIIERTQYWGSQMLIWGIHVHVGISHEDRVWPIINALMTKYPHMLALTASSPGWDGLDTGYASNRTMLYQQLPTAGMPLNFRSWQEWLDYMRDQDRSGVISHTRSMHLDIRPAAKWGTIEVRVADAAPNLRELAAVVALTHCLVVYYDRLIDAGEELPFLPVWHNAENKWRGARYGLDSLVIVDRDTNERWVKDELAELAESLAPLAKSLGCAEDLALIPEILETGSSSDRQRRIFQETGSWIPAVDATVAELYLN</sequence>
<protein>
    <recommendedName>
        <fullName evidence="5">Putative glutamate--cysteine ligase 2</fullName>
        <ecNumber evidence="5">6.3.2.2</ecNumber>
    </recommendedName>
    <alternativeName>
        <fullName evidence="5">Gamma-glutamylcysteine synthetase 2</fullName>
        <shortName evidence="5">GCS 2</shortName>
        <shortName evidence="5">Gamma-GCS 2</shortName>
    </alternativeName>
</protein>
<keyword evidence="2 5" id="KW-0547">Nucleotide-binding</keyword>
<evidence type="ECO:0000256" key="1">
    <source>
        <dbReference type="ARBA" id="ARBA00022598"/>
    </source>
</evidence>
<dbReference type="NCBIfam" id="NF010042">
    <property type="entry name" value="PRK13517.1-2"/>
    <property type="match status" value="1"/>
</dbReference>
<dbReference type="Gene3D" id="3.30.590.20">
    <property type="match status" value="1"/>
</dbReference>
<dbReference type="InterPro" id="IPR050141">
    <property type="entry name" value="GCL_type2/YbdK_subfam"/>
</dbReference>
<dbReference type="SUPFAM" id="SSF55931">
    <property type="entry name" value="Glutamine synthetase/guanido kinase"/>
    <property type="match status" value="1"/>
</dbReference>
<proteinExistence type="inferred from homology"/>
<dbReference type="CDD" id="cd00385">
    <property type="entry name" value="Isoprenoid_Biosyn_C1"/>
    <property type="match status" value="1"/>
</dbReference>
<reference evidence="7 8" key="1">
    <citation type="journal article" date="2012" name="J. Bacteriol.">
        <title>Draft Genome Sequence of Turicella otitidis ATCC 51513, Isolated from Middle Ear Fluid from a Child with Otitis Media.</title>
        <authorList>
            <person name="Brinkrolf K."/>
            <person name="Schneider J."/>
            <person name="Knecht M."/>
            <person name="Ruckert C."/>
            <person name="Tauch A."/>
        </authorList>
    </citation>
    <scope>NUCLEOTIDE SEQUENCE [LARGE SCALE GENOMIC DNA]</scope>
    <source>
        <strain evidence="7 8">ATCC 51513</strain>
    </source>
</reference>
<keyword evidence="3 5" id="KW-0067">ATP-binding</keyword>
<comment type="caution">
    <text evidence="7">The sequence shown here is derived from an EMBL/GenBank/DDBJ whole genome shotgun (WGS) entry which is preliminary data.</text>
</comment>
<feature type="region of interest" description="Disordered" evidence="6">
    <location>
        <begin position="1"/>
        <end position="66"/>
    </location>
</feature>
<organism evidence="7 8">
    <name type="scientific">Corynebacterium otitidis ATCC 51513</name>
    <dbReference type="NCBI Taxonomy" id="883169"/>
    <lineage>
        <taxon>Bacteria</taxon>
        <taxon>Bacillati</taxon>
        <taxon>Actinomycetota</taxon>
        <taxon>Actinomycetes</taxon>
        <taxon>Mycobacteriales</taxon>
        <taxon>Corynebacteriaceae</taxon>
        <taxon>Corynebacterium</taxon>
    </lineage>
</organism>
<dbReference type="GO" id="GO:0042398">
    <property type="term" value="P:modified amino acid biosynthetic process"/>
    <property type="evidence" value="ECO:0007669"/>
    <property type="project" value="InterPro"/>
</dbReference>
<gene>
    <name evidence="7" type="ORF">BN46_1113</name>
</gene>
<dbReference type="AlphaFoldDB" id="I7LCC8"/>
<evidence type="ECO:0000313" key="7">
    <source>
        <dbReference type="EMBL" id="CCI83839.1"/>
    </source>
</evidence>
<feature type="compositionally biased region" description="Pro residues" evidence="6">
    <location>
        <begin position="18"/>
        <end position="33"/>
    </location>
</feature>
<keyword evidence="1 5" id="KW-0436">Ligase</keyword>
<accession>I7LCC8</accession>
<dbReference type="PANTHER" id="PTHR36510:SF1">
    <property type="entry name" value="GLUTAMATE--CYSTEINE LIGASE 2-RELATED"/>
    <property type="match status" value="1"/>
</dbReference>
<dbReference type="InterPro" id="IPR006336">
    <property type="entry name" value="GCS2"/>
</dbReference>
<evidence type="ECO:0000256" key="3">
    <source>
        <dbReference type="ARBA" id="ARBA00022840"/>
    </source>
</evidence>
<dbReference type="NCBIfam" id="NF010044">
    <property type="entry name" value="PRK13517.1-4"/>
    <property type="match status" value="1"/>
</dbReference>
<comment type="catalytic activity">
    <reaction evidence="4 5">
        <text>L-cysteine + L-glutamate + ATP = gamma-L-glutamyl-L-cysteine + ADP + phosphate + H(+)</text>
        <dbReference type="Rhea" id="RHEA:13285"/>
        <dbReference type="ChEBI" id="CHEBI:15378"/>
        <dbReference type="ChEBI" id="CHEBI:29985"/>
        <dbReference type="ChEBI" id="CHEBI:30616"/>
        <dbReference type="ChEBI" id="CHEBI:35235"/>
        <dbReference type="ChEBI" id="CHEBI:43474"/>
        <dbReference type="ChEBI" id="CHEBI:58173"/>
        <dbReference type="ChEBI" id="CHEBI:456216"/>
        <dbReference type="EC" id="6.3.2.2"/>
    </reaction>
</comment>
<dbReference type="EC" id="6.3.2.2" evidence="5"/>
<dbReference type="GO" id="GO:0004357">
    <property type="term" value="F:glutamate-cysteine ligase activity"/>
    <property type="evidence" value="ECO:0007669"/>
    <property type="project" value="UniProtKB-EC"/>
</dbReference>
<evidence type="ECO:0000256" key="5">
    <source>
        <dbReference type="HAMAP-Rule" id="MF_01609"/>
    </source>
</evidence>
<dbReference type="InterPro" id="IPR011793">
    <property type="entry name" value="YbdK"/>
</dbReference>
<dbReference type="GO" id="GO:0005524">
    <property type="term" value="F:ATP binding"/>
    <property type="evidence" value="ECO:0007669"/>
    <property type="project" value="UniProtKB-KW"/>
</dbReference>
<evidence type="ECO:0000256" key="6">
    <source>
        <dbReference type="SAM" id="MobiDB-lite"/>
    </source>
</evidence>
<dbReference type="Pfam" id="PF04107">
    <property type="entry name" value="GCS2"/>
    <property type="match status" value="1"/>
</dbReference>